<dbReference type="EMBL" id="UINC01005970">
    <property type="protein sequence ID" value="SVA24687.1"/>
    <property type="molecule type" value="Genomic_DNA"/>
</dbReference>
<reference evidence="1" key="1">
    <citation type="submission" date="2018-05" db="EMBL/GenBank/DDBJ databases">
        <authorList>
            <person name="Lanie J.A."/>
            <person name="Ng W.-L."/>
            <person name="Kazmierczak K.M."/>
            <person name="Andrzejewski T.M."/>
            <person name="Davidsen T.M."/>
            <person name="Wayne K.J."/>
            <person name="Tettelin H."/>
            <person name="Glass J.I."/>
            <person name="Rusch D."/>
            <person name="Podicherti R."/>
            <person name="Tsui H.-C.T."/>
            <person name="Winkler M.E."/>
        </authorList>
    </citation>
    <scope>NUCLEOTIDE SEQUENCE</scope>
</reference>
<dbReference type="AlphaFoldDB" id="A0A381UBF8"/>
<sequence>MSKHYVLFLAFLLIPSTTTGVAWLEAQQPSTLLDAPCTASADTQVTEPVTGRTYLLDYPCDLRADEEVTFILNLHGGGSFGTWQRRYFPAFDQKERHRLV</sequence>
<name>A0A381UBF8_9ZZZZ</name>
<proteinExistence type="predicted"/>
<protein>
    <submittedName>
        <fullName evidence="1">Uncharacterized protein</fullName>
    </submittedName>
</protein>
<feature type="non-terminal residue" evidence="1">
    <location>
        <position position="100"/>
    </location>
</feature>
<evidence type="ECO:0000313" key="1">
    <source>
        <dbReference type="EMBL" id="SVA24687.1"/>
    </source>
</evidence>
<accession>A0A381UBF8</accession>
<gene>
    <name evidence="1" type="ORF">METZ01_LOCUS77541</name>
</gene>
<organism evidence="1">
    <name type="scientific">marine metagenome</name>
    <dbReference type="NCBI Taxonomy" id="408172"/>
    <lineage>
        <taxon>unclassified sequences</taxon>
        <taxon>metagenomes</taxon>
        <taxon>ecological metagenomes</taxon>
    </lineage>
</organism>